<evidence type="ECO:0000256" key="7">
    <source>
        <dbReference type="ARBA" id="ARBA00023157"/>
    </source>
</evidence>
<keyword evidence="6 12" id="KW-0472">Membrane</keyword>
<dbReference type="SUPFAM" id="SSF51197">
    <property type="entry name" value="Clavaminate synthase-like"/>
    <property type="match status" value="1"/>
</dbReference>
<dbReference type="InterPro" id="IPR039038">
    <property type="entry name" value="ASPH"/>
</dbReference>
<evidence type="ECO:0000256" key="4">
    <source>
        <dbReference type="ARBA" id="ARBA00022692"/>
    </source>
</evidence>
<keyword evidence="7" id="KW-1015">Disulfide bond</keyword>
<feature type="compositionally biased region" description="Acidic residues" evidence="11">
    <location>
        <begin position="442"/>
        <end position="454"/>
    </location>
</feature>
<keyword evidence="10" id="KW-0802">TPR repeat</keyword>
<dbReference type="Gene3D" id="1.25.40.10">
    <property type="entry name" value="Tetratricopeptide repeat domain"/>
    <property type="match status" value="2"/>
</dbReference>
<feature type="transmembrane region" description="Helical" evidence="12">
    <location>
        <begin position="192"/>
        <end position="213"/>
    </location>
</feature>
<evidence type="ECO:0000313" key="16">
    <source>
        <dbReference type="Proteomes" id="UP000694426"/>
    </source>
</evidence>
<evidence type="ECO:0000256" key="9">
    <source>
        <dbReference type="ARBA" id="ARBA00037847"/>
    </source>
</evidence>
<dbReference type="PANTHER" id="PTHR12366">
    <property type="entry name" value="ASPARTYL/ASPARAGINYL BETA-HYDROXYLASE"/>
    <property type="match status" value="1"/>
</dbReference>
<feature type="compositionally biased region" description="Basic and acidic residues" evidence="11">
    <location>
        <begin position="472"/>
        <end position="485"/>
    </location>
</feature>
<feature type="compositionally biased region" description="Pro residues" evidence="11">
    <location>
        <begin position="31"/>
        <end position="46"/>
    </location>
</feature>
<feature type="compositionally biased region" description="Basic and acidic residues" evidence="11">
    <location>
        <begin position="418"/>
        <end position="441"/>
    </location>
</feature>
<dbReference type="GO" id="GO:0035108">
    <property type="term" value="P:limb morphogenesis"/>
    <property type="evidence" value="ECO:0007669"/>
    <property type="project" value="Ensembl"/>
</dbReference>
<evidence type="ECO:0000256" key="12">
    <source>
        <dbReference type="SAM" id="Phobius"/>
    </source>
</evidence>
<dbReference type="GO" id="GO:0060325">
    <property type="term" value="P:face morphogenesis"/>
    <property type="evidence" value="ECO:0007669"/>
    <property type="project" value="Ensembl"/>
</dbReference>
<keyword evidence="8" id="KW-0325">Glycoprotein</keyword>
<keyword evidence="5 12" id="KW-1133">Transmembrane helix</keyword>
<feature type="compositionally biased region" description="Acidic residues" evidence="11">
    <location>
        <begin position="349"/>
        <end position="363"/>
    </location>
</feature>
<keyword evidence="16" id="KW-1185">Reference proteome</keyword>
<dbReference type="GO" id="GO:0007389">
    <property type="term" value="P:pattern specification process"/>
    <property type="evidence" value="ECO:0007669"/>
    <property type="project" value="Ensembl"/>
</dbReference>
<feature type="region of interest" description="Disordered" evidence="11">
    <location>
        <begin position="313"/>
        <end position="393"/>
    </location>
</feature>
<evidence type="ECO:0000313" key="15">
    <source>
        <dbReference type="Ensembl" id="ENSABRP00000013119.1"/>
    </source>
</evidence>
<dbReference type="GO" id="GO:0008283">
    <property type="term" value="P:cell population proliferation"/>
    <property type="evidence" value="ECO:0007669"/>
    <property type="project" value="Ensembl"/>
</dbReference>
<comment type="similarity">
    <text evidence="2">Belongs to the aspartyl/asparaginyl beta-hydroxylase family.</text>
</comment>
<dbReference type="GO" id="GO:0031647">
    <property type="term" value="P:regulation of protein stability"/>
    <property type="evidence" value="ECO:0007669"/>
    <property type="project" value="Ensembl"/>
</dbReference>
<dbReference type="PROSITE" id="PS50005">
    <property type="entry name" value="TPR"/>
    <property type="match status" value="1"/>
</dbReference>
<dbReference type="GO" id="GO:0032541">
    <property type="term" value="C:cortical endoplasmic reticulum"/>
    <property type="evidence" value="ECO:0007669"/>
    <property type="project" value="Ensembl"/>
</dbReference>
<evidence type="ECO:0000256" key="2">
    <source>
        <dbReference type="ARBA" id="ARBA00007730"/>
    </source>
</evidence>
<dbReference type="InterPro" id="IPR007803">
    <property type="entry name" value="Asp/Arg/Pro-Hydrxlase"/>
</dbReference>
<dbReference type="GO" id="GO:0062101">
    <property type="term" value="F:peptidyl-aspartic acid 3-dioxygenase activity"/>
    <property type="evidence" value="ECO:0007669"/>
    <property type="project" value="InterPro"/>
</dbReference>
<dbReference type="Pfam" id="PF13181">
    <property type="entry name" value="TPR_8"/>
    <property type="match status" value="1"/>
</dbReference>
<evidence type="ECO:0000256" key="10">
    <source>
        <dbReference type="PROSITE-ProRule" id="PRU00339"/>
    </source>
</evidence>
<keyword evidence="3" id="KW-0597">Phosphoprotein</keyword>
<feature type="region of interest" description="Disordered" evidence="11">
    <location>
        <begin position="135"/>
        <end position="184"/>
    </location>
</feature>
<dbReference type="PANTHER" id="PTHR12366:SF33">
    <property type="entry name" value="ASPARTYL_ASPARAGINYL BETA-HYDROXYLASE"/>
    <property type="match status" value="1"/>
</dbReference>
<name>A0A8B9C1R0_9AVES</name>
<dbReference type="InterPro" id="IPR011990">
    <property type="entry name" value="TPR-like_helical_dom_sf"/>
</dbReference>
<dbReference type="GeneTree" id="ENSGT00940000156304"/>
<feature type="compositionally biased region" description="Basic and acidic residues" evidence="11">
    <location>
        <begin position="512"/>
        <end position="522"/>
    </location>
</feature>
<dbReference type="InterPro" id="IPR027443">
    <property type="entry name" value="IPNS-like_sf"/>
</dbReference>
<accession>A0A8B9C1R0</accession>
<dbReference type="InterPro" id="IPR019734">
    <property type="entry name" value="TPR_rpt"/>
</dbReference>
<dbReference type="FunFam" id="2.60.120.330:FF:000004">
    <property type="entry name" value="aspartyl/asparaginyl beta-hydroxylase isoform X2"/>
    <property type="match status" value="1"/>
</dbReference>
<dbReference type="SUPFAM" id="SSF48452">
    <property type="entry name" value="TPR-like"/>
    <property type="match status" value="1"/>
</dbReference>
<feature type="domain" description="Aspartyl beta-hydroxylase/Triadin" evidence="14">
    <location>
        <begin position="181"/>
        <end position="261"/>
    </location>
</feature>
<gene>
    <name evidence="15" type="primary">ASPH</name>
</gene>
<dbReference type="Proteomes" id="UP000694426">
    <property type="component" value="Unplaced"/>
</dbReference>
<proteinExistence type="inferred from homology"/>
<evidence type="ECO:0000256" key="6">
    <source>
        <dbReference type="ARBA" id="ARBA00023136"/>
    </source>
</evidence>
<dbReference type="GO" id="GO:0005886">
    <property type="term" value="C:plasma membrane"/>
    <property type="evidence" value="ECO:0007669"/>
    <property type="project" value="Ensembl"/>
</dbReference>
<dbReference type="GO" id="GO:0008285">
    <property type="term" value="P:negative regulation of cell population proliferation"/>
    <property type="evidence" value="ECO:0007669"/>
    <property type="project" value="Ensembl"/>
</dbReference>
<feature type="region of interest" description="Disordered" evidence="11">
    <location>
        <begin position="1"/>
        <end position="93"/>
    </location>
</feature>
<dbReference type="Ensembl" id="ENSABRT00000018770.1">
    <property type="protein sequence ID" value="ENSABRP00000013119.1"/>
    <property type="gene ID" value="ENSABRG00000011700.1"/>
</dbReference>
<protein>
    <submittedName>
        <fullName evidence="15">Aspartate beta-hydroxylase</fullName>
    </submittedName>
</protein>
<dbReference type="Pfam" id="PF05279">
    <property type="entry name" value="Asp-B-Hydro_N"/>
    <property type="match status" value="1"/>
</dbReference>
<dbReference type="SMART" id="SM00028">
    <property type="entry name" value="TPR"/>
    <property type="match status" value="2"/>
</dbReference>
<feature type="repeat" description="TPR" evidence="10">
    <location>
        <begin position="653"/>
        <end position="686"/>
    </location>
</feature>
<evidence type="ECO:0000256" key="1">
    <source>
        <dbReference type="ARBA" id="ARBA00004606"/>
    </source>
</evidence>
<feature type="region of interest" description="Disordered" evidence="11">
    <location>
        <begin position="264"/>
        <end position="295"/>
    </location>
</feature>
<evidence type="ECO:0000259" key="14">
    <source>
        <dbReference type="Pfam" id="PF05279"/>
    </source>
</evidence>
<organism evidence="15 16">
    <name type="scientific">Anser brachyrhynchus</name>
    <name type="common">Pink-footed goose</name>
    <dbReference type="NCBI Taxonomy" id="132585"/>
    <lineage>
        <taxon>Eukaryota</taxon>
        <taxon>Metazoa</taxon>
        <taxon>Chordata</taxon>
        <taxon>Craniata</taxon>
        <taxon>Vertebrata</taxon>
        <taxon>Euteleostomi</taxon>
        <taxon>Archelosauria</taxon>
        <taxon>Archosauria</taxon>
        <taxon>Dinosauria</taxon>
        <taxon>Saurischia</taxon>
        <taxon>Theropoda</taxon>
        <taxon>Coelurosauria</taxon>
        <taxon>Aves</taxon>
        <taxon>Neognathae</taxon>
        <taxon>Galloanserae</taxon>
        <taxon>Anseriformes</taxon>
        <taxon>Anatidae</taxon>
        <taxon>Anserinae</taxon>
        <taxon>Anser</taxon>
    </lineage>
</organism>
<feature type="compositionally biased region" description="Basic and acidic residues" evidence="11">
    <location>
        <begin position="170"/>
        <end position="184"/>
    </location>
</feature>
<feature type="domain" description="Aspartyl/asparaginy/proline hydroxylase" evidence="13">
    <location>
        <begin position="790"/>
        <end position="944"/>
    </location>
</feature>
<dbReference type="Pfam" id="PF13432">
    <property type="entry name" value="TPR_16"/>
    <property type="match status" value="1"/>
</dbReference>
<dbReference type="Pfam" id="PF05118">
    <property type="entry name" value="Asp_Arg_Hydrox"/>
    <property type="match status" value="1"/>
</dbReference>
<keyword evidence="4 12" id="KW-0812">Transmembrane</keyword>
<comment type="subcellular location">
    <subcellularLocation>
        <location evidence="9">Endomembrane system</location>
        <topology evidence="9">Single-pass membrane protein</topology>
    </subcellularLocation>
    <subcellularLocation>
        <location evidence="1">Membrane</location>
        <topology evidence="1">Single-pass type II membrane protein</topology>
    </subcellularLocation>
</comment>
<dbReference type="GO" id="GO:1901879">
    <property type="term" value="P:regulation of protein depolymerization"/>
    <property type="evidence" value="ECO:0007669"/>
    <property type="project" value="Ensembl"/>
</dbReference>
<feature type="region of interest" description="Disordered" evidence="11">
    <location>
        <begin position="415"/>
        <end position="529"/>
    </location>
</feature>
<dbReference type="InterPro" id="IPR007943">
    <property type="entry name" value="Asp-B-hydro/Triadin_dom"/>
</dbReference>
<reference evidence="15" key="2">
    <citation type="submission" date="2025-09" db="UniProtKB">
        <authorList>
            <consortium name="Ensembl"/>
        </authorList>
    </citation>
    <scope>IDENTIFICATION</scope>
</reference>
<dbReference type="Gene3D" id="2.60.120.330">
    <property type="entry name" value="B-lactam Antibiotic, Isopenicillin N Synthase, Chain"/>
    <property type="match status" value="1"/>
</dbReference>
<feature type="compositionally biased region" description="Acidic residues" evidence="11">
    <location>
        <begin position="462"/>
        <end position="471"/>
    </location>
</feature>
<feature type="compositionally biased region" description="Basic and acidic residues" evidence="11">
    <location>
        <begin position="330"/>
        <end position="340"/>
    </location>
</feature>
<sequence>MPCRKPSARPKPTALGRDGARKDSAQLASAPGPPPSHSPSAAPAPSPREASREAPARFHVATFKAAGSGERGGHARTPHSAAPPLPFPSQPMGAGRCRTSFPCALPHWLPAGGGAGLGAVPRGAAGRCLRQGGGGGGSGLLPPPLRTACPPAMASRRSSRGTGGTPSPGPRRETKHGGSKNGKKEGLSGSSFFTWFMVIALLGVWTSVAVVWFELVDYEEVLAKAKDFRYNLSEVLQGKLGIYDADGDGDFDVEDAKVLLGLKERSVPEQSTSPESEESIQPDEQSFVKSEHKNADVELEEDIQPVLHEAIHSEPGERHEDVDESVNEQWQEKEETHGETFEAPATDDLLGELENEVTEDYETPDSFQKDADPVADDLGATQPETLEVPVSYDYDMDVEKTVSDPEAPGDAELMLEDAVEHYTEDRVHGDYNEEHEPKHEEETETQDTAAEDLLEEVHEATEQDEIIEDLEIDKKMSVENKHTEDNLATEPEESEIPVQTEDYSNDNPVGKGGKETEQDKTEKAKKKKKPKLLNKFDKTIKAELDAAEKLRKKGKTEEALRAFEALVNQYPESPRARYGKAQSEDDLAEKMRSNEMLQKAINTYDEVVSLPNVPSDLIKLSLKREADRQQFLGRMRSSLVTLQKLVHLFPSDTSFKNDLGVGYLLIGDNSNAKKVYEEVLRLAPNDGFAKVHYGFILKAENKIAESIPYLKEGLESGDPGTDDGRFYFHLGDALQRIGDKEAYKWYELGYQRGHFASVWQRSLYNVKGLKAQPWWTARETGYTELVKSLEKNWKLIRDEGLAVMDKKKSLFLPEDENLREKGDWSQFTLWQQGRKNENACKGVPKTCALLERFPEATGCRRGQIKYSVMHPGTHVWPHTGPTNCRLRMHLGLVIPKEGCRIRCAQENRTWEEGKVLIFDDSFEHEVWQDAENYRLIFIVDVWHPELSAQQRRTLPAI</sequence>
<dbReference type="AlphaFoldDB" id="A0A8B9C1R0"/>
<evidence type="ECO:0000256" key="8">
    <source>
        <dbReference type="ARBA" id="ARBA00023180"/>
    </source>
</evidence>
<evidence type="ECO:0000256" key="5">
    <source>
        <dbReference type="ARBA" id="ARBA00022989"/>
    </source>
</evidence>
<reference evidence="15" key="1">
    <citation type="submission" date="2025-08" db="UniProtKB">
        <authorList>
            <consortium name="Ensembl"/>
        </authorList>
    </citation>
    <scope>IDENTIFICATION</scope>
</reference>
<dbReference type="GO" id="GO:0060021">
    <property type="term" value="P:roof of mouth development"/>
    <property type="evidence" value="ECO:0007669"/>
    <property type="project" value="Ensembl"/>
</dbReference>
<dbReference type="GO" id="GO:0045862">
    <property type="term" value="P:positive regulation of proteolysis"/>
    <property type="evidence" value="ECO:0007669"/>
    <property type="project" value="Ensembl"/>
</dbReference>
<evidence type="ECO:0000256" key="11">
    <source>
        <dbReference type="SAM" id="MobiDB-lite"/>
    </source>
</evidence>
<evidence type="ECO:0000259" key="13">
    <source>
        <dbReference type="Pfam" id="PF05118"/>
    </source>
</evidence>
<evidence type="ECO:0000256" key="3">
    <source>
        <dbReference type="ARBA" id="ARBA00022553"/>
    </source>
</evidence>